<comment type="caution">
    <text evidence="2">The sequence shown here is derived from an EMBL/GenBank/DDBJ whole genome shotgun (WGS) entry which is preliminary data.</text>
</comment>
<evidence type="ECO:0000313" key="3">
    <source>
        <dbReference type="Proteomes" id="UP000192342"/>
    </source>
</evidence>
<feature type="signal peptide" evidence="1">
    <location>
        <begin position="1"/>
        <end position="25"/>
    </location>
</feature>
<dbReference type="InterPro" id="IPR018740">
    <property type="entry name" value="DUF2282_membr"/>
</dbReference>
<evidence type="ECO:0000256" key="1">
    <source>
        <dbReference type="SAM" id="SignalP"/>
    </source>
</evidence>
<sequence>MQHSNSLLALTVASMITAGTAAAHAAEAPEGKEKCTGIVKAGMNDCGTSQHACSGMAKTDNDPEEWIYLPKGTCNKITDGKVKS</sequence>
<feature type="chain" id="PRO_5012101346" evidence="1">
    <location>
        <begin position="26"/>
        <end position="84"/>
    </location>
</feature>
<dbReference type="EMBL" id="AQQV01000001">
    <property type="protein sequence ID" value="ORE88784.1"/>
    <property type="molecule type" value="Genomic_DNA"/>
</dbReference>
<dbReference type="AlphaFoldDB" id="A0A1Y1SGI4"/>
<organism evidence="2 3">
    <name type="scientific">Oceanococcus atlanticus</name>
    <dbReference type="NCBI Taxonomy" id="1317117"/>
    <lineage>
        <taxon>Bacteria</taxon>
        <taxon>Pseudomonadati</taxon>
        <taxon>Pseudomonadota</taxon>
        <taxon>Gammaproteobacteria</taxon>
        <taxon>Chromatiales</taxon>
        <taxon>Oceanococcaceae</taxon>
        <taxon>Oceanococcus</taxon>
    </lineage>
</organism>
<protein>
    <submittedName>
        <fullName evidence="2">Uncharacterized protein</fullName>
    </submittedName>
</protein>
<reference evidence="2 3" key="1">
    <citation type="submission" date="2013-04" db="EMBL/GenBank/DDBJ databases">
        <title>Oceanococcus atlanticus 22II-S10r2 Genome Sequencing.</title>
        <authorList>
            <person name="Lai Q."/>
            <person name="Li G."/>
            <person name="Shao Z."/>
        </authorList>
    </citation>
    <scope>NUCLEOTIDE SEQUENCE [LARGE SCALE GENOMIC DNA]</scope>
    <source>
        <strain evidence="2 3">22II-S10r2</strain>
    </source>
</reference>
<name>A0A1Y1SGI4_9GAMM</name>
<dbReference type="Proteomes" id="UP000192342">
    <property type="component" value="Unassembled WGS sequence"/>
</dbReference>
<dbReference type="RefSeq" id="WP_083559400.1">
    <property type="nucleotide sequence ID" value="NZ_AQQV01000001.1"/>
</dbReference>
<gene>
    <name evidence="2" type="ORF">ATO7_02875</name>
</gene>
<dbReference type="OrthoDB" id="1551288at2"/>
<proteinExistence type="predicted"/>
<evidence type="ECO:0000313" key="2">
    <source>
        <dbReference type="EMBL" id="ORE88784.1"/>
    </source>
</evidence>
<dbReference type="Pfam" id="PF10048">
    <property type="entry name" value="DUF2282"/>
    <property type="match status" value="1"/>
</dbReference>
<accession>A0A1Y1SGI4</accession>
<keyword evidence="1" id="KW-0732">Signal</keyword>
<keyword evidence="3" id="KW-1185">Reference proteome</keyword>
<dbReference type="STRING" id="1317117.ATO7_02875"/>